<reference evidence="4 5" key="1">
    <citation type="submission" date="2019-03" db="EMBL/GenBank/DDBJ databases">
        <title>Deep-cultivation of Planctomycetes and their phenomic and genomic characterization uncovers novel biology.</title>
        <authorList>
            <person name="Wiegand S."/>
            <person name="Jogler M."/>
            <person name="Boedeker C."/>
            <person name="Pinto D."/>
            <person name="Vollmers J."/>
            <person name="Rivas-Marin E."/>
            <person name="Kohn T."/>
            <person name="Peeters S.H."/>
            <person name="Heuer A."/>
            <person name="Rast P."/>
            <person name="Oberbeckmann S."/>
            <person name="Bunk B."/>
            <person name="Jeske O."/>
            <person name="Meyerdierks A."/>
            <person name="Storesund J.E."/>
            <person name="Kallscheuer N."/>
            <person name="Luecker S."/>
            <person name="Lage O.M."/>
            <person name="Pohl T."/>
            <person name="Merkel B.J."/>
            <person name="Hornburger P."/>
            <person name="Mueller R.-W."/>
            <person name="Bruemmer F."/>
            <person name="Labrenz M."/>
            <person name="Spormann A.M."/>
            <person name="Op den Camp H."/>
            <person name="Overmann J."/>
            <person name="Amann R."/>
            <person name="Jetten M.S.M."/>
            <person name="Mascher T."/>
            <person name="Medema M.H."/>
            <person name="Devos D.P."/>
            <person name="Kaster A.-K."/>
            <person name="Ovreas L."/>
            <person name="Rohde M."/>
            <person name="Galperin M.Y."/>
            <person name="Jogler C."/>
        </authorList>
    </citation>
    <scope>NUCLEOTIDE SEQUENCE [LARGE SCALE GENOMIC DNA]</scope>
    <source>
        <strain evidence="4 5">Enr13</strain>
    </source>
</reference>
<dbReference type="PANTHER" id="PTHR31793">
    <property type="entry name" value="4-HYDROXYBENZOYL-COA THIOESTERASE FAMILY MEMBER"/>
    <property type="match status" value="1"/>
</dbReference>
<dbReference type="EC" id="3.1.2.28" evidence="4"/>
<dbReference type="SUPFAM" id="SSF54637">
    <property type="entry name" value="Thioesterase/thiol ester dehydrase-isomerase"/>
    <property type="match status" value="1"/>
</dbReference>
<evidence type="ECO:0000256" key="2">
    <source>
        <dbReference type="ARBA" id="ARBA00022801"/>
    </source>
</evidence>
<comment type="similarity">
    <text evidence="1">Belongs to the 4-hydroxybenzoyl-CoA thioesterase family.</text>
</comment>
<evidence type="ECO:0000313" key="4">
    <source>
        <dbReference type="EMBL" id="QDV42078.1"/>
    </source>
</evidence>
<accession>A0A518HML5</accession>
<dbReference type="InterPro" id="IPR050563">
    <property type="entry name" value="4-hydroxybenzoyl-CoA_TE"/>
</dbReference>
<name>A0A518HML5_9BACT</name>
<dbReference type="OrthoDB" id="9800856at2"/>
<evidence type="ECO:0000256" key="1">
    <source>
        <dbReference type="ARBA" id="ARBA00005953"/>
    </source>
</evidence>
<dbReference type="KEGG" id="snep:Enr13x_19210"/>
<dbReference type="GO" id="GO:0061522">
    <property type="term" value="F:1,4-dihydroxy-2-naphthoyl-CoA thioesterase activity"/>
    <property type="evidence" value="ECO:0007669"/>
    <property type="project" value="UniProtKB-EC"/>
</dbReference>
<sequence length="141" mass="15750">MSFRTRRIVEFRDTDAAGIVHFSAFFPWMESAEHEMLRSLGIKVLPDSHDDPSVTWPRVSVSCDYANAARFEDWLDIEVSVVHIGRSSIRYEVTFSRQDGSGGAVPVAKGATVVVCCRLRPRGGLEKVAIPDDIRVKLESL</sequence>
<dbReference type="Gene3D" id="3.10.129.10">
    <property type="entry name" value="Hotdog Thioesterase"/>
    <property type="match status" value="1"/>
</dbReference>
<organism evidence="4 5">
    <name type="scientific">Stieleria neptunia</name>
    <dbReference type="NCBI Taxonomy" id="2527979"/>
    <lineage>
        <taxon>Bacteria</taxon>
        <taxon>Pseudomonadati</taxon>
        <taxon>Planctomycetota</taxon>
        <taxon>Planctomycetia</taxon>
        <taxon>Pirellulales</taxon>
        <taxon>Pirellulaceae</taxon>
        <taxon>Stieleria</taxon>
    </lineage>
</organism>
<protein>
    <submittedName>
        <fullName evidence="4">1,4-dihydroxy-2-naphthoyl-CoA hydrolase</fullName>
        <ecNumber evidence="4">3.1.2.28</ecNumber>
    </submittedName>
</protein>
<dbReference type="InterPro" id="IPR029069">
    <property type="entry name" value="HotDog_dom_sf"/>
</dbReference>
<dbReference type="RefSeq" id="WP_145385706.1">
    <property type="nucleotide sequence ID" value="NZ_CP037423.1"/>
</dbReference>
<evidence type="ECO:0000313" key="5">
    <source>
        <dbReference type="Proteomes" id="UP000319004"/>
    </source>
</evidence>
<dbReference type="InterPro" id="IPR006683">
    <property type="entry name" value="Thioestr_dom"/>
</dbReference>
<dbReference type="EMBL" id="CP037423">
    <property type="protein sequence ID" value="QDV42078.1"/>
    <property type="molecule type" value="Genomic_DNA"/>
</dbReference>
<gene>
    <name evidence="4" type="ORF">Enr13x_19210</name>
</gene>
<feature type="domain" description="Thioesterase" evidence="3">
    <location>
        <begin position="18"/>
        <end position="101"/>
    </location>
</feature>
<dbReference type="GO" id="GO:0047617">
    <property type="term" value="F:fatty acyl-CoA hydrolase activity"/>
    <property type="evidence" value="ECO:0007669"/>
    <property type="project" value="TreeGrafter"/>
</dbReference>
<dbReference type="PANTHER" id="PTHR31793:SF27">
    <property type="entry name" value="NOVEL THIOESTERASE SUPERFAMILY DOMAIN AND SAPOSIN A-TYPE DOMAIN CONTAINING PROTEIN (0610012H03RIK)"/>
    <property type="match status" value="1"/>
</dbReference>
<dbReference type="CDD" id="cd00586">
    <property type="entry name" value="4HBT"/>
    <property type="match status" value="1"/>
</dbReference>
<keyword evidence="5" id="KW-1185">Reference proteome</keyword>
<dbReference type="AlphaFoldDB" id="A0A518HML5"/>
<proteinExistence type="inferred from homology"/>
<dbReference type="Proteomes" id="UP000319004">
    <property type="component" value="Chromosome"/>
</dbReference>
<keyword evidence="2 4" id="KW-0378">Hydrolase</keyword>
<dbReference type="Pfam" id="PF03061">
    <property type="entry name" value="4HBT"/>
    <property type="match status" value="1"/>
</dbReference>
<evidence type="ECO:0000259" key="3">
    <source>
        <dbReference type="Pfam" id="PF03061"/>
    </source>
</evidence>